<dbReference type="GO" id="GO:0071546">
    <property type="term" value="C:pi-body"/>
    <property type="evidence" value="ECO:0000318"/>
    <property type="project" value="GO_Central"/>
</dbReference>
<evidence type="ECO:0000256" key="11">
    <source>
        <dbReference type="ARBA" id="ARBA00023158"/>
    </source>
</evidence>
<evidence type="ECO:0000256" key="13">
    <source>
        <dbReference type="ARBA" id="ARBA00030354"/>
    </source>
</evidence>
<feature type="coiled-coil region" evidence="15">
    <location>
        <begin position="484"/>
        <end position="511"/>
    </location>
</feature>
<feature type="compositionally biased region" description="Polar residues" evidence="16">
    <location>
        <begin position="82"/>
        <end position="91"/>
    </location>
</feature>
<evidence type="ECO:0000259" key="18">
    <source>
        <dbReference type="PROSITE" id="PS50105"/>
    </source>
</evidence>
<dbReference type="InterPro" id="IPR002110">
    <property type="entry name" value="Ankyrin_rpt"/>
</dbReference>
<reference evidence="19 20" key="1">
    <citation type="journal article" date="2007" name="Science">
        <title>Sea anemone genome reveals ancestral eumetazoan gene repertoire and genomic organization.</title>
        <authorList>
            <person name="Putnam N.H."/>
            <person name="Srivastava M."/>
            <person name="Hellsten U."/>
            <person name="Dirks B."/>
            <person name="Chapman J."/>
            <person name="Salamov A."/>
            <person name="Terry A."/>
            <person name="Shapiro H."/>
            <person name="Lindquist E."/>
            <person name="Kapitonov V.V."/>
            <person name="Jurka J."/>
            <person name="Genikhovich G."/>
            <person name="Grigoriev I.V."/>
            <person name="Lucas S.M."/>
            <person name="Steele R.E."/>
            <person name="Finnerty J.R."/>
            <person name="Technau U."/>
            <person name="Martindale M.Q."/>
            <person name="Rokhsar D.S."/>
        </authorList>
    </citation>
    <scope>NUCLEOTIDE SEQUENCE [LARGE SCALE GENOMIC DNA]</scope>
    <source>
        <strain evidence="20">CH2 X CH6</strain>
    </source>
</reference>
<feature type="repeat" description="ANK" evidence="14">
    <location>
        <begin position="246"/>
        <end position="278"/>
    </location>
</feature>
<gene>
    <name evidence="19" type="ORF">NEMVEDRAFT_v1g199674</name>
</gene>
<keyword evidence="17" id="KW-0812">Transmembrane</keyword>
<keyword evidence="17" id="KW-0472">Membrane</keyword>
<keyword evidence="12" id="KW-0469">Meiosis</keyword>
<keyword evidence="7" id="KW-0677">Repeat</keyword>
<keyword evidence="10 14" id="KW-0040">ANK repeat</keyword>
<dbReference type="STRING" id="45351.A7RNE2"/>
<dbReference type="FunFam" id="1.10.150.50:FF:000089">
    <property type="entry name" value="Ankyrin repeat, SAM and basic leucine zipper domain-containing 1"/>
    <property type="match status" value="1"/>
</dbReference>
<evidence type="ECO:0000256" key="2">
    <source>
        <dbReference type="ARBA" id="ARBA00011479"/>
    </source>
</evidence>
<dbReference type="Pfam" id="PF12796">
    <property type="entry name" value="Ank_2"/>
    <property type="match status" value="1"/>
</dbReference>
<dbReference type="Proteomes" id="UP000001593">
    <property type="component" value="Unassembled WGS sequence"/>
</dbReference>
<evidence type="ECO:0000256" key="7">
    <source>
        <dbReference type="ARBA" id="ARBA00022737"/>
    </source>
</evidence>
<feature type="domain" description="SAM" evidence="18">
    <location>
        <begin position="357"/>
        <end position="417"/>
    </location>
</feature>
<feature type="repeat" description="ANK" evidence="14">
    <location>
        <begin position="174"/>
        <end position="206"/>
    </location>
</feature>
<dbReference type="PROSITE" id="PS50297">
    <property type="entry name" value="ANK_REP_REGION"/>
    <property type="match status" value="3"/>
</dbReference>
<dbReference type="PhylomeDB" id="A7RNE2"/>
<feature type="compositionally biased region" description="Basic residues" evidence="16">
    <location>
        <begin position="121"/>
        <end position="132"/>
    </location>
</feature>
<dbReference type="KEGG" id="nve:5519277"/>
<evidence type="ECO:0000256" key="15">
    <source>
        <dbReference type="SAM" id="Coils"/>
    </source>
</evidence>
<dbReference type="PROSITE" id="PS50088">
    <property type="entry name" value="ANK_REPEAT"/>
    <property type="match status" value="3"/>
</dbReference>
<evidence type="ECO:0000313" key="20">
    <source>
        <dbReference type="Proteomes" id="UP000001593"/>
    </source>
</evidence>
<protein>
    <recommendedName>
        <fullName evidence="3">Ankyrin repeat, SAM and basic leucine zipper domain-containing protein 1</fullName>
    </recommendedName>
    <alternativeName>
        <fullName evidence="13">Germ cell-specific ankyrin, SAM and basic leucine zipper domain-containing protein</fullName>
    </alternativeName>
</protein>
<keyword evidence="4" id="KW-0217">Developmental protein</keyword>
<dbReference type="Gene3D" id="1.25.40.20">
    <property type="entry name" value="Ankyrin repeat-containing domain"/>
    <property type="match status" value="2"/>
</dbReference>
<evidence type="ECO:0000313" key="19">
    <source>
        <dbReference type="EMBL" id="EDO47126.1"/>
    </source>
</evidence>
<keyword evidence="15" id="KW-0175">Coiled coil</keyword>
<name>A7RNE2_NEMVE</name>
<evidence type="ECO:0000256" key="10">
    <source>
        <dbReference type="ARBA" id="ARBA00023043"/>
    </source>
</evidence>
<dbReference type="InterPro" id="IPR001660">
    <property type="entry name" value="SAM"/>
</dbReference>
<evidence type="ECO:0000256" key="4">
    <source>
        <dbReference type="ARBA" id="ARBA00022473"/>
    </source>
</evidence>
<sequence>MNFLPAGAEESSDDDGFSFSYEPRRNVQSHNTTNSTKKTTSYGIPAGAESSDDDFDCFGSFADRNVSKNTTSYKNNGGGSEVVTSGNTVEKPQSMGRGRGMLDNRGRGGFGTPTPPPQSGRGRKRNQRKSASHKPSGPSPVQLEDFKVAVVKGNIAVVQKSIDEGIPVDVVLSSGWTALMHAANSGNTELVKNLLSQGANANFHKDMYTVLMAVCDAAPSVEEEKAFQCCELLLENGARTGVYDRHRITPLMYAARQGRVSLCKKLIEKGAQVDKQDVRGWTALSWAASEGHGRLVRVLLDYKADPQLYSSDGQAPCDIAYSKGHDTIAEILEAASSGGLRLARVNRVEGDNESVCDELHLFLSGLELGHLVPKFKEHKVVFTDLLKMTEHDLKQMGISQVGVRKKLLDAICDVHSKEWTTTSLQQHKKLISAPEVTNVLANISKHLSVIHASVGYAQKQIQAISDPTMFIKDVSEAEGLVLYAREASSTAASLQHDMAALQTRVNELSIQTALISADLINPKYSTEGSQKSRSIMAPLLLLGIAGAAIAGFCYKKYAT</sequence>
<evidence type="ECO:0000256" key="16">
    <source>
        <dbReference type="SAM" id="MobiDB-lite"/>
    </source>
</evidence>
<dbReference type="InterPro" id="IPR013761">
    <property type="entry name" value="SAM/pointed_sf"/>
</dbReference>
<evidence type="ECO:0000256" key="9">
    <source>
        <dbReference type="ARBA" id="ARBA00022871"/>
    </source>
</evidence>
<dbReference type="SMART" id="SM00248">
    <property type="entry name" value="ANK"/>
    <property type="match status" value="4"/>
</dbReference>
<dbReference type="HOGENOM" id="CLU_487724_0_0_1"/>
<keyword evidence="20" id="KW-1185">Reference proteome</keyword>
<dbReference type="SUPFAM" id="SSF47769">
    <property type="entry name" value="SAM/Pointed domain"/>
    <property type="match status" value="1"/>
</dbReference>
<dbReference type="InterPro" id="IPR036770">
    <property type="entry name" value="Ankyrin_rpt-contain_sf"/>
</dbReference>
<evidence type="ECO:0000256" key="12">
    <source>
        <dbReference type="ARBA" id="ARBA00023254"/>
    </source>
</evidence>
<dbReference type="InParanoid" id="A7RNE2"/>
<dbReference type="GO" id="GO:0031047">
    <property type="term" value="P:regulatory ncRNA-mediated gene silencing"/>
    <property type="evidence" value="ECO:0007669"/>
    <property type="project" value="UniProtKB-KW"/>
</dbReference>
<dbReference type="OMA" id="HANAHID"/>
<dbReference type="GO" id="GO:0030154">
    <property type="term" value="P:cell differentiation"/>
    <property type="evidence" value="ECO:0007669"/>
    <property type="project" value="UniProtKB-KW"/>
</dbReference>
<evidence type="ECO:0000256" key="8">
    <source>
        <dbReference type="ARBA" id="ARBA00022782"/>
    </source>
</evidence>
<dbReference type="GO" id="GO:0007283">
    <property type="term" value="P:spermatogenesis"/>
    <property type="evidence" value="ECO:0007669"/>
    <property type="project" value="UniProtKB-KW"/>
</dbReference>
<dbReference type="Pfam" id="PF07647">
    <property type="entry name" value="SAM_2"/>
    <property type="match status" value="1"/>
</dbReference>
<feature type="transmembrane region" description="Helical" evidence="17">
    <location>
        <begin position="535"/>
        <end position="554"/>
    </location>
</feature>
<keyword evidence="11" id="KW-0943">RNA-mediated gene silencing</keyword>
<dbReference type="CDD" id="cd09521">
    <property type="entry name" value="SAM_ASZ1"/>
    <property type="match status" value="1"/>
</dbReference>
<dbReference type="PROSITE" id="PS50105">
    <property type="entry name" value="SAM_DOMAIN"/>
    <property type="match status" value="1"/>
</dbReference>
<feature type="compositionally biased region" description="Low complexity" evidence="16">
    <location>
        <begin position="31"/>
        <end position="41"/>
    </location>
</feature>
<organism evidence="19 20">
    <name type="scientific">Nematostella vectensis</name>
    <name type="common">Starlet sea anemone</name>
    <dbReference type="NCBI Taxonomy" id="45351"/>
    <lineage>
        <taxon>Eukaryota</taxon>
        <taxon>Metazoa</taxon>
        <taxon>Cnidaria</taxon>
        <taxon>Anthozoa</taxon>
        <taxon>Hexacorallia</taxon>
        <taxon>Actiniaria</taxon>
        <taxon>Edwardsiidae</taxon>
        <taxon>Nematostella</taxon>
    </lineage>
</organism>
<dbReference type="PANTHER" id="PTHR24157">
    <property type="entry name" value="ANKYRIN REPEAT, SAM AND BASIC LEUCINE ZIPPER DOMAIN-CONTAINING PROTEIN 1"/>
    <property type="match status" value="1"/>
</dbReference>
<accession>A7RNE2</accession>
<feature type="repeat" description="ANK" evidence="14">
    <location>
        <begin position="279"/>
        <end position="311"/>
    </location>
</feature>
<dbReference type="SUPFAM" id="SSF48403">
    <property type="entry name" value="Ankyrin repeat"/>
    <property type="match status" value="1"/>
</dbReference>
<comment type="subcellular location">
    <subcellularLocation>
        <location evidence="1">Cytoplasm</location>
    </subcellularLocation>
</comment>
<keyword evidence="17" id="KW-1133">Transmembrane helix</keyword>
<dbReference type="OrthoDB" id="5980753at2759"/>
<dbReference type="GO" id="GO:0051321">
    <property type="term" value="P:meiotic cell cycle"/>
    <property type="evidence" value="ECO:0007669"/>
    <property type="project" value="UniProtKB-KW"/>
</dbReference>
<dbReference type="InterPro" id="IPR042650">
    <property type="entry name" value="Asz1_SAM"/>
</dbReference>
<dbReference type="PANTHER" id="PTHR24157:SF3">
    <property type="entry name" value="ANKYRIN REPEAT, SAM AND BASIC LEUCINE ZIPPER DOMAIN-CONTAINING PROTEIN 1"/>
    <property type="match status" value="1"/>
</dbReference>
<keyword evidence="5" id="KW-0963">Cytoplasm</keyword>
<evidence type="ECO:0000256" key="1">
    <source>
        <dbReference type="ARBA" id="ARBA00004496"/>
    </source>
</evidence>
<evidence type="ECO:0000256" key="17">
    <source>
        <dbReference type="SAM" id="Phobius"/>
    </source>
</evidence>
<comment type="subunit">
    <text evidence="2">Interacts with DDX4, PIWIL1, RANBP9 and TDRD1.</text>
</comment>
<evidence type="ECO:0000256" key="3">
    <source>
        <dbReference type="ARBA" id="ARBA00020117"/>
    </source>
</evidence>
<dbReference type="eggNOG" id="KOG0504">
    <property type="taxonomic scope" value="Eukaryota"/>
</dbReference>
<dbReference type="Gene3D" id="1.10.150.50">
    <property type="entry name" value="Transcription Factor, Ets-1"/>
    <property type="match status" value="1"/>
</dbReference>
<keyword evidence="6" id="KW-0597">Phosphoprotein</keyword>
<dbReference type="EMBL" id="DS469522">
    <property type="protein sequence ID" value="EDO47126.1"/>
    <property type="molecule type" value="Genomic_DNA"/>
</dbReference>
<proteinExistence type="predicted"/>
<evidence type="ECO:0000256" key="14">
    <source>
        <dbReference type="PROSITE-ProRule" id="PRU00023"/>
    </source>
</evidence>
<evidence type="ECO:0000256" key="5">
    <source>
        <dbReference type="ARBA" id="ARBA00022490"/>
    </source>
</evidence>
<feature type="region of interest" description="Disordered" evidence="16">
    <location>
        <begin position="1"/>
        <end position="141"/>
    </location>
</feature>
<evidence type="ECO:0000256" key="6">
    <source>
        <dbReference type="ARBA" id="ARBA00022553"/>
    </source>
</evidence>
<dbReference type="Pfam" id="PF00023">
    <property type="entry name" value="Ank"/>
    <property type="match status" value="1"/>
</dbReference>
<keyword evidence="8" id="KW-0221">Differentiation</keyword>
<dbReference type="AlphaFoldDB" id="A7RNE2"/>
<keyword evidence="9" id="KW-0744">Spermatogenesis</keyword>